<dbReference type="AlphaFoldDB" id="A0A3M5UGE4"/>
<gene>
    <name evidence="7" type="ORF">ALP29_04101</name>
</gene>
<feature type="transmembrane region" description="Helical" evidence="6">
    <location>
        <begin position="362"/>
        <end position="384"/>
    </location>
</feature>
<evidence type="ECO:0000256" key="6">
    <source>
        <dbReference type="SAM" id="Phobius"/>
    </source>
</evidence>
<dbReference type="InterPro" id="IPR044550">
    <property type="entry name" value="WzxE"/>
</dbReference>
<name>A0A3M5UGE4_PSESX</name>
<feature type="transmembrane region" description="Helical" evidence="6">
    <location>
        <begin position="86"/>
        <end position="106"/>
    </location>
</feature>
<keyword evidence="5 6" id="KW-0472">Membrane</keyword>
<evidence type="ECO:0000256" key="1">
    <source>
        <dbReference type="ARBA" id="ARBA00004651"/>
    </source>
</evidence>
<feature type="transmembrane region" description="Helical" evidence="6">
    <location>
        <begin position="118"/>
        <end position="139"/>
    </location>
</feature>
<dbReference type="InterPro" id="IPR002797">
    <property type="entry name" value="Polysacc_synth"/>
</dbReference>
<dbReference type="GO" id="GO:0005886">
    <property type="term" value="C:plasma membrane"/>
    <property type="evidence" value="ECO:0007669"/>
    <property type="project" value="UniProtKB-SubCell"/>
</dbReference>
<dbReference type="Pfam" id="PF01943">
    <property type="entry name" value="Polysacc_synt"/>
    <property type="match status" value="1"/>
</dbReference>
<evidence type="ECO:0000256" key="2">
    <source>
        <dbReference type="ARBA" id="ARBA00022475"/>
    </source>
</evidence>
<keyword evidence="4 6" id="KW-1133">Transmembrane helix</keyword>
<dbReference type="EMBL" id="RBUA01001354">
    <property type="protein sequence ID" value="RMU44573.1"/>
    <property type="molecule type" value="Genomic_DNA"/>
</dbReference>
<evidence type="ECO:0000256" key="5">
    <source>
        <dbReference type="ARBA" id="ARBA00023136"/>
    </source>
</evidence>
<reference evidence="7 8" key="1">
    <citation type="submission" date="2018-08" db="EMBL/GenBank/DDBJ databases">
        <title>Recombination of ecologically and evolutionarily significant loci maintains genetic cohesion in the Pseudomonas syringae species complex.</title>
        <authorList>
            <person name="Dillon M."/>
            <person name="Thakur S."/>
            <person name="Almeida R.N.D."/>
            <person name="Weir B.S."/>
            <person name="Guttman D.S."/>
        </authorList>
    </citation>
    <scope>NUCLEOTIDE SEQUENCE [LARGE SCALE GENOMIC DNA]</scope>
    <source>
        <strain evidence="7 8">ICMP 14479</strain>
    </source>
</reference>
<evidence type="ECO:0000313" key="8">
    <source>
        <dbReference type="Proteomes" id="UP000280395"/>
    </source>
</evidence>
<comment type="caution">
    <text evidence="7">The sequence shown here is derived from an EMBL/GenBank/DDBJ whole genome shotgun (WGS) entry which is preliminary data.</text>
</comment>
<sequence length="415" mass="46199">MTLIRTSLLNAIAVLMKMLTLLGINKVLAVYVGPSGYAALGQFQNAVQMITTFASGAVNTGVTKYTAEFKDDVVAQHRVWRTAGTIALSGSLFFSILIVIFNKALANWFLKDESFGGVFIWFGATLVFFTFNTLMLAILNGKKEIGRYVIANIAGSLFALLVTTLMSMYFGLYGALVALAVYQSLSFFITFFLCFRSSWFKLSYVVGKLDRKTAINLSKFTVMALSSALCVPVSHILVRNHLGEAFGWESAGYWEAMWRLSSAYLMLVTTTLSVYYLPRLSELKEAKDIKAEILQGYKIIFPVAVACGLIMYALRDFIIAVLFTADFLPMRDLFGWQMVGDVLKIASWILGYVLAARAYWKVFVFSEIFFAALFYILVLALHALGLESAVLAHALTYGLHLCFMFIVLKKKGIFA</sequence>
<protein>
    <recommendedName>
        <fullName evidence="9">Polysaccharide biosynthesis protein</fullName>
    </recommendedName>
</protein>
<dbReference type="PANTHER" id="PTHR30250">
    <property type="entry name" value="PST FAMILY PREDICTED COLANIC ACID TRANSPORTER"/>
    <property type="match status" value="1"/>
</dbReference>
<feature type="transmembrane region" description="Helical" evidence="6">
    <location>
        <begin position="390"/>
        <end position="408"/>
    </location>
</feature>
<dbReference type="GO" id="GO:0009246">
    <property type="term" value="P:enterobacterial common antigen biosynthetic process"/>
    <property type="evidence" value="ECO:0007669"/>
    <property type="project" value="InterPro"/>
</dbReference>
<proteinExistence type="predicted"/>
<evidence type="ECO:0008006" key="9">
    <source>
        <dbReference type="Google" id="ProtNLM"/>
    </source>
</evidence>
<feature type="transmembrane region" description="Helical" evidence="6">
    <location>
        <begin position="335"/>
        <end position="355"/>
    </location>
</feature>
<dbReference type="PANTHER" id="PTHR30250:SF30">
    <property type="entry name" value="LIPID III FLIPPASE"/>
    <property type="match status" value="1"/>
</dbReference>
<dbReference type="CDD" id="cd13125">
    <property type="entry name" value="MATE_like_10"/>
    <property type="match status" value="1"/>
</dbReference>
<feature type="transmembrane region" description="Helical" evidence="6">
    <location>
        <begin position="148"/>
        <end position="170"/>
    </location>
</feature>
<feature type="transmembrane region" description="Helical" evidence="6">
    <location>
        <begin position="258"/>
        <end position="278"/>
    </location>
</feature>
<organism evidence="7 8">
    <name type="scientific">Pseudomonas syringae pv. avii</name>
    <dbReference type="NCBI Taxonomy" id="663959"/>
    <lineage>
        <taxon>Bacteria</taxon>
        <taxon>Pseudomonadati</taxon>
        <taxon>Pseudomonadota</taxon>
        <taxon>Gammaproteobacteria</taxon>
        <taxon>Pseudomonadales</taxon>
        <taxon>Pseudomonadaceae</taxon>
        <taxon>Pseudomonas</taxon>
        <taxon>Pseudomonas syringae</taxon>
    </lineage>
</organism>
<evidence type="ECO:0000256" key="4">
    <source>
        <dbReference type="ARBA" id="ARBA00022989"/>
    </source>
</evidence>
<dbReference type="InterPro" id="IPR050833">
    <property type="entry name" value="Poly_Biosynth_Transport"/>
</dbReference>
<evidence type="ECO:0000313" key="7">
    <source>
        <dbReference type="EMBL" id="RMU44573.1"/>
    </source>
</evidence>
<accession>A0A3M5UGE4</accession>
<comment type="subcellular location">
    <subcellularLocation>
        <location evidence="1">Cell membrane</location>
        <topology evidence="1">Multi-pass membrane protein</topology>
    </subcellularLocation>
</comment>
<dbReference type="Proteomes" id="UP000280395">
    <property type="component" value="Unassembled WGS sequence"/>
</dbReference>
<feature type="transmembrane region" description="Helical" evidence="6">
    <location>
        <begin position="299"/>
        <end position="323"/>
    </location>
</feature>
<feature type="transmembrane region" description="Helical" evidence="6">
    <location>
        <begin position="176"/>
        <end position="195"/>
    </location>
</feature>
<evidence type="ECO:0000256" key="3">
    <source>
        <dbReference type="ARBA" id="ARBA00022692"/>
    </source>
</evidence>
<dbReference type="RefSeq" id="WP_122301373.1">
    <property type="nucleotide sequence ID" value="NZ_RBUA01001354.1"/>
</dbReference>
<feature type="transmembrane region" description="Helical" evidence="6">
    <location>
        <begin position="216"/>
        <end position="238"/>
    </location>
</feature>
<keyword evidence="2" id="KW-1003">Cell membrane</keyword>
<keyword evidence="3 6" id="KW-0812">Transmembrane</keyword>